<dbReference type="EMBL" id="ADOS01001477">
    <property type="status" value="NOT_ANNOTATED_CDS"/>
    <property type="molecule type" value="Genomic_DNA"/>
</dbReference>
<dbReference type="STRING" id="431595.K3XCN2"/>
<dbReference type="AlphaFoldDB" id="K3XCN2"/>
<dbReference type="HOGENOM" id="CLU_026673_21_3_1"/>
<reference evidence="3" key="2">
    <citation type="submission" date="2010-04" db="EMBL/GenBank/DDBJ databases">
        <authorList>
            <person name="Buell R."/>
            <person name="Hamilton J."/>
            <person name="Hostetler J."/>
        </authorList>
    </citation>
    <scope>NUCLEOTIDE SEQUENCE [LARGE SCALE GENOMIC DNA]</scope>
    <source>
        <strain evidence="3">DAOM:BR144</strain>
    </source>
</reference>
<evidence type="ECO:0000313" key="2">
    <source>
        <dbReference type="EnsemblProtists" id="PYU1_T014981"/>
    </source>
</evidence>
<dbReference type="Pfam" id="PF08240">
    <property type="entry name" value="ADH_N"/>
    <property type="match status" value="1"/>
</dbReference>
<dbReference type="OMA" id="THIKAWA"/>
<dbReference type="EnsemblProtists" id="PYU1_T014981">
    <property type="protein sequence ID" value="PYU1_T014981"/>
    <property type="gene ID" value="PYU1_G014950"/>
</dbReference>
<feature type="domain" description="Alcohol dehydrogenase-like N-terminal" evidence="1">
    <location>
        <begin position="36"/>
        <end position="107"/>
    </location>
</feature>
<reference evidence="2" key="3">
    <citation type="submission" date="2015-02" db="UniProtKB">
        <authorList>
            <consortium name="EnsemblProtists"/>
        </authorList>
    </citation>
    <scope>IDENTIFICATION</scope>
    <source>
        <strain evidence="2">DAOM BR144</strain>
    </source>
</reference>
<evidence type="ECO:0000259" key="1">
    <source>
        <dbReference type="Pfam" id="PF08240"/>
    </source>
</evidence>
<proteinExistence type="predicted"/>
<sequence>MPTLPATYRAYQFEAFGDASEVVTLRNNVKHAPLTPSDVRIKVHSAALNPVDYKSVEIGASFFQWVGVLELPSSETPFNFGMDAAGVIVEVGSGTTEFKVGDVVYVQSGFTRW</sequence>
<dbReference type="InterPro" id="IPR011032">
    <property type="entry name" value="GroES-like_sf"/>
</dbReference>
<dbReference type="InterPro" id="IPR050700">
    <property type="entry name" value="YIM1/Zinc_Alcohol_DH_Fams"/>
</dbReference>
<protein>
    <recommendedName>
        <fullName evidence="1">Alcohol dehydrogenase-like N-terminal domain-containing protein</fullName>
    </recommendedName>
</protein>
<organism evidence="2 3">
    <name type="scientific">Globisporangium ultimum (strain ATCC 200006 / CBS 805.95 / DAOM BR144)</name>
    <name type="common">Pythium ultimum</name>
    <dbReference type="NCBI Taxonomy" id="431595"/>
    <lineage>
        <taxon>Eukaryota</taxon>
        <taxon>Sar</taxon>
        <taxon>Stramenopiles</taxon>
        <taxon>Oomycota</taxon>
        <taxon>Peronosporomycetes</taxon>
        <taxon>Pythiales</taxon>
        <taxon>Pythiaceae</taxon>
        <taxon>Globisporangium</taxon>
    </lineage>
</organism>
<dbReference type="SUPFAM" id="SSF50129">
    <property type="entry name" value="GroES-like"/>
    <property type="match status" value="1"/>
</dbReference>
<accession>K3XCN2</accession>
<name>K3XCN2_GLOUD</name>
<dbReference type="Proteomes" id="UP000019132">
    <property type="component" value="Unassembled WGS sequence"/>
</dbReference>
<reference evidence="3" key="1">
    <citation type="journal article" date="2010" name="Genome Biol.">
        <title>Genome sequence of the necrotrophic plant pathogen Pythium ultimum reveals original pathogenicity mechanisms and effector repertoire.</title>
        <authorList>
            <person name="Levesque C.A."/>
            <person name="Brouwer H."/>
            <person name="Cano L."/>
            <person name="Hamilton J.P."/>
            <person name="Holt C."/>
            <person name="Huitema E."/>
            <person name="Raffaele S."/>
            <person name="Robideau G.P."/>
            <person name="Thines M."/>
            <person name="Win J."/>
            <person name="Zerillo M.M."/>
            <person name="Beakes G.W."/>
            <person name="Boore J.L."/>
            <person name="Busam D."/>
            <person name="Dumas B."/>
            <person name="Ferriera S."/>
            <person name="Fuerstenberg S.I."/>
            <person name="Gachon C.M."/>
            <person name="Gaulin E."/>
            <person name="Govers F."/>
            <person name="Grenville-Briggs L."/>
            <person name="Horner N."/>
            <person name="Hostetler J."/>
            <person name="Jiang R.H."/>
            <person name="Johnson J."/>
            <person name="Krajaejun T."/>
            <person name="Lin H."/>
            <person name="Meijer H.J."/>
            <person name="Moore B."/>
            <person name="Morris P."/>
            <person name="Phuntmart V."/>
            <person name="Puiu D."/>
            <person name="Shetty J."/>
            <person name="Stajich J.E."/>
            <person name="Tripathy S."/>
            <person name="Wawra S."/>
            <person name="van West P."/>
            <person name="Whitty B.R."/>
            <person name="Coutinho P.M."/>
            <person name="Henrissat B."/>
            <person name="Martin F."/>
            <person name="Thomas P.D."/>
            <person name="Tyler B.M."/>
            <person name="De Vries R.P."/>
            <person name="Kamoun S."/>
            <person name="Yandell M."/>
            <person name="Tisserat N."/>
            <person name="Buell C.R."/>
        </authorList>
    </citation>
    <scope>NUCLEOTIDE SEQUENCE</scope>
    <source>
        <strain evidence="3">DAOM:BR144</strain>
    </source>
</reference>
<dbReference type="InParanoid" id="K3XCN2"/>
<dbReference type="PANTHER" id="PTHR11695">
    <property type="entry name" value="ALCOHOL DEHYDROGENASE RELATED"/>
    <property type="match status" value="1"/>
</dbReference>
<dbReference type="VEuPathDB" id="FungiDB:PYU1_G014950"/>
<dbReference type="InterPro" id="IPR013154">
    <property type="entry name" value="ADH-like_N"/>
</dbReference>
<evidence type="ECO:0000313" key="3">
    <source>
        <dbReference type="Proteomes" id="UP000019132"/>
    </source>
</evidence>
<dbReference type="Gene3D" id="3.90.180.10">
    <property type="entry name" value="Medium-chain alcohol dehydrogenases, catalytic domain"/>
    <property type="match status" value="1"/>
</dbReference>
<dbReference type="PANTHER" id="PTHR11695:SF294">
    <property type="entry name" value="RETICULON-4-INTERACTING PROTEIN 1, MITOCHONDRIAL"/>
    <property type="match status" value="1"/>
</dbReference>
<keyword evidence="3" id="KW-1185">Reference proteome</keyword>